<dbReference type="STRING" id="641665.GCA_002104455_00167"/>
<gene>
    <name evidence="3" type="ORF">SAMN05216262_101538</name>
</gene>
<feature type="coiled-coil region" evidence="1">
    <location>
        <begin position="135"/>
        <end position="241"/>
    </location>
</feature>
<dbReference type="Proteomes" id="UP000199297">
    <property type="component" value="Unassembled WGS sequence"/>
</dbReference>
<dbReference type="OrthoDB" id="7061952at2"/>
<keyword evidence="4" id="KW-1185">Reference proteome</keyword>
<name>A0A1H7HLF7_9GAMM</name>
<proteinExistence type="predicted"/>
<organism evidence="3 4">
    <name type="scientific">Colwellia chukchiensis</name>
    <dbReference type="NCBI Taxonomy" id="641665"/>
    <lineage>
        <taxon>Bacteria</taxon>
        <taxon>Pseudomonadati</taxon>
        <taxon>Pseudomonadota</taxon>
        <taxon>Gammaproteobacteria</taxon>
        <taxon>Alteromonadales</taxon>
        <taxon>Colwelliaceae</taxon>
        <taxon>Colwellia</taxon>
    </lineage>
</organism>
<keyword evidence="2" id="KW-0732">Signal</keyword>
<reference evidence="4" key="1">
    <citation type="submission" date="2016-10" db="EMBL/GenBank/DDBJ databases">
        <authorList>
            <person name="Varghese N."/>
            <person name="Submissions S."/>
        </authorList>
    </citation>
    <scope>NUCLEOTIDE SEQUENCE [LARGE SCALE GENOMIC DNA]</scope>
    <source>
        <strain evidence="4">CGMCC 1.9127</strain>
    </source>
</reference>
<evidence type="ECO:0000313" key="4">
    <source>
        <dbReference type="Proteomes" id="UP000199297"/>
    </source>
</evidence>
<accession>A0A1H7HLF7</accession>
<dbReference type="AlphaFoldDB" id="A0A1H7HLF7"/>
<dbReference type="RefSeq" id="WP_085282295.1">
    <property type="nucleotide sequence ID" value="NZ_FOBI01000001.1"/>
</dbReference>
<evidence type="ECO:0000313" key="3">
    <source>
        <dbReference type="EMBL" id="SEK51203.1"/>
    </source>
</evidence>
<feature type="chain" id="PRO_5011639771" evidence="2">
    <location>
        <begin position="25"/>
        <end position="314"/>
    </location>
</feature>
<keyword evidence="1" id="KW-0175">Coiled coil</keyword>
<evidence type="ECO:0000256" key="2">
    <source>
        <dbReference type="SAM" id="SignalP"/>
    </source>
</evidence>
<evidence type="ECO:0000256" key="1">
    <source>
        <dbReference type="SAM" id="Coils"/>
    </source>
</evidence>
<protein>
    <submittedName>
        <fullName evidence="3">Uncharacterized protein</fullName>
    </submittedName>
</protein>
<feature type="signal peptide" evidence="2">
    <location>
        <begin position="1"/>
        <end position="24"/>
    </location>
</feature>
<sequence>MKKLKNFTTKMILPCLLVSGFVTAAEQEYSVMRQQLSIMSDIFKSSMADQSAAHGMKINRIDSTYLRGQGVVFTISSGAMGRQWHEYNFNFTLPELPKMPDIPAAPIAPEVNQEFHEMFDIDVNETVTQALGSAAAEYESVREALQQNREQARELREQQRDLAYSLREIAREKRDLSYQLARANDDDKAELEQALAKLAEKEKALQDEQQSLHQIGQEMAMAQKAKQAAKAKARSEQYQQLTQSLVATLCLYGNGLKALPSNEHVSIIVKSAGEKSERGYQDRIMVFSQKDIARCAKDSINAQTLMESANAYQF</sequence>
<dbReference type="EMBL" id="FOBI01000001">
    <property type="protein sequence ID" value="SEK51203.1"/>
    <property type="molecule type" value="Genomic_DNA"/>
</dbReference>